<gene>
    <name evidence="4" type="ORF">BP00DRAFT_492115</name>
</gene>
<dbReference type="InterPro" id="IPR036265">
    <property type="entry name" value="HIT-like_sf"/>
</dbReference>
<dbReference type="Proteomes" id="UP000248817">
    <property type="component" value="Unassembled WGS sequence"/>
</dbReference>
<evidence type="ECO:0000259" key="2">
    <source>
        <dbReference type="Pfam" id="PF09830"/>
    </source>
</evidence>
<keyword evidence="5" id="KW-1185">Reference proteome</keyword>
<dbReference type="InterPro" id="IPR043171">
    <property type="entry name" value="Ap4A_phos1/2-like"/>
</dbReference>
<evidence type="ECO:0000256" key="1">
    <source>
        <dbReference type="SAM" id="MobiDB-lite"/>
    </source>
</evidence>
<evidence type="ECO:0000313" key="5">
    <source>
        <dbReference type="Proteomes" id="UP000248817"/>
    </source>
</evidence>
<dbReference type="GO" id="GO:0005524">
    <property type="term" value="F:ATP binding"/>
    <property type="evidence" value="ECO:0007669"/>
    <property type="project" value="InterPro"/>
</dbReference>
<accession>A0A2V5IGM5</accession>
<protein>
    <submittedName>
        <fullName evidence="4">Uncharacterized protein</fullName>
    </submittedName>
</protein>
<organism evidence="4 5">
    <name type="scientific">Aspergillus indologenus CBS 114.80</name>
    <dbReference type="NCBI Taxonomy" id="1450541"/>
    <lineage>
        <taxon>Eukaryota</taxon>
        <taxon>Fungi</taxon>
        <taxon>Dikarya</taxon>
        <taxon>Ascomycota</taxon>
        <taxon>Pezizomycotina</taxon>
        <taxon>Eurotiomycetes</taxon>
        <taxon>Eurotiomycetidae</taxon>
        <taxon>Eurotiales</taxon>
        <taxon>Aspergillaceae</taxon>
        <taxon>Aspergillus</taxon>
        <taxon>Aspergillus subgen. Circumdati</taxon>
    </lineage>
</organism>
<dbReference type="GO" id="GO:0009117">
    <property type="term" value="P:nucleotide metabolic process"/>
    <property type="evidence" value="ECO:0007669"/>
    <property type="project" value="InterPro"/>
</dbReference>
<dbReference type="InterPro" id="IPR019200">
    <property type="entry name" value="ATP_adenylylTrfase_C"/>
</dbReference>
<name>A0A2V5IGM5_9EURO</name>
<dbReference type="Gene3D" id="3.30.428.70">
    <property type="match status" value="1"/>
</dbReference>
<feature type="region of interest" description="Disordered" evidence="1">
    <location>
        <begin position="68"/>
        <end position="121"/>
    </location>
</feature>
<dbReference type="Pfam" id="PF19327">
    <property type="entry name" value="Ap4A_phos_N"/>
    <property type="match status" value="1"/>
</dbReference>
<dbReference type="Pfam" id="PF09830">
    <property type="entry name" value="ATP_transf"/>
    <property type="match status" value="1"/>
</dbReference>
<reference evidence="4 5" key="1">
    <citation type="submission" date="2018-02" db="EMBL/GenBank/DDBJ databases">
        <title>The genomes of Aspergillus section Nigri reveals drivers in fungal speciation.</title>
        <authorList>
            <consortium name="DOE Joint Genome Institute"/>
            <person name="Vesth T.C."/>
            <person name="Nybo J."/>
            <person name="Theobald S."/>
            <person name="Brandl J."/>
            <person name="Frisvad J.C."/>
            <person name="Nielsen K.F."/>
            <person name="Lyhne E.K."/>
            <person name="Kogle M.E."/>
            <person name="Kuo A."/>
            <person name="Riley R."/>
            <person name="Clum A."/>
            <person name="Nolan M."/>
            <person name="Lipzen A."/>
            <person name="Salamov A."/>
            <person name="Henrissat B."/>
            <person name="Wiebenga A."/>
            <person name="De vries R.P."/>
            <person name="Grigoriev I.V."/>
            <person name="Mortensen U.H."/>
            <person name="Andersen M.R."/>
            <person name="Baker S.E."/>
        </authorList>
    </citation>
    <scope>NUCLEOTIDE SEQUENCE [LARGE SCALE GENOMIC DNA]</scope>
    <source>
        <strain evidence="4 5">CBS 114.80</strain>
    </source>
</reference>
<dbReference type="PANTHER" id="PTHR38420:SF1">
    <property type="entry name" value="PUTATIVE (AFU_ORTHOLOGUE AFUA_5G14690)-RELATED"/>
    <property type="match status" value="1"/>
</dbReference>
<feature type="domain" description="Ap4A phosphorylase 1/2 N-terminal" evidence="3">
    <location>
        <begin position="128"/>
        <end position="222"/>
    </location>
</feature>
<feature type="compositionally biased region" description="Low complexity" evidence="1">
    <location>
        <begin position="85"/>
        <end position="110"/>
    </location>
</feature>
<evidence type="ECO:0000313" key="4">
    <source>
        <dbReference type="EMBL" id="PYI35859.1"/>
    </source>
</evidence>
<dbReference type="PANTHER" id="PTHR38420">
    <property type="entry name" value="AP-4-A PHOSPHORYLASE II"/>
    <property type="match status" value="1"/>
</dbReference>
<dbReference type="EMBL" id="KZ825467">
    <property type="protein sequence ID" value="PYI35859.1"/>
    <property type="molecule type" value="Genomic_DNA"/>
</dbReference>
<dbReference type="SUPFAM" id="SSF54197">
    <property type="entry name" value="HIT-like"/>
    <property type="match status" value="1"/>
</dbReference>
<sequence length="374" mass="40769">MAIDDEATVSTSSFGAKYTLSTLTNAVALSEFDALVRRGLVVYSPSKIVRLQVDKFHFEFRISQSLTNKPQSGEGLKPPNENRNDNSSNKNSNSSSSNNNNDSSNSGNNDAPSKPATFGPGSDLACPTPDLIIATIHTTHILVPNGYSVFRPQFLLLTQDSYRRQHEILDREDLEAARAVLCALGQDDGRRYFAMFNCGRTAGASRQHKHMHIIPCAGDEEEINQIIELPTVGKSVNGGNKTPGSTILPNNPAPRSSDIPFAHFRAPLSPSSFQDQAYSESVLDAYLGLLAEMRFALGDGGEGDGETNIPHNVILVEDWIMVIPRSKDRHRPDIAVNGAGMVGSVWLDREEILSRWLEIGPAEVLRGVGYPPLT</sequence>
<dbReference type="InterPro" id="IPR045759">
    <property type="entry name" value="Ap4A_phos1/2_N"/>
</dbReference>
<dbReference type="GO" id="GO:0003877">
    <property type="term" value="F:ATP:ADP adenylyltransferase activity"/>
    <property type="evidence" value="ECO:0007669"/>
    <property type="project" value="InterPro"/>
</dbReference>
<dbReference type="AlphaFoldDB" id="A0A2V5IGM5"/>
<feature type="domain" description="ATP adenylyltransferase C-terminal" evidence="2">
    <location>
        <begin position="258"/>
        <end position="371"/>
    </location>
</feature>
<dbReference type="InterPro" id="IPR009163">
    <property type="entry name" value="Ap4A_phos1/2"/>
</dbReference>
<proteinExistence type="predicted"/>
<evidence type="ECO:0000259" key="3">
    <source>
        <dbReference type="Pfam" id="PF19327"/>
    </source>
</evidence>